<dbReference type="KEGG" id="vzi:G5S32_12940"/>
<dbReference type="Proteomes" id="UP000503003">
    <property type="component" value="Chromosome 1"/>
</dbReference>
<keyword evidence="1" id="KW-0812">Transmembrane</keyword>
<proteinExistence type="predicted"/>
<sequence length="154" mass="17297">MSHRIKVFPNIKKQTGNLYIVAIFVIVVMGFLANALARMEWSNQDALSKDLLGTRAWFAAHSANELALTYLYPIREDLDEASVVKTTCEDNWSDVGSVAADLVKDNFAGCSIRSMSCNEMDQLDSQHVYKVETAVQCGSGQFQVERQQEVWVKE</sequence>
<feature type="transmembrane region" description="Helical" evidence="1">
    <location>
        <begin position="18"/>
        <end position="37"/>
    </location>
</feature>
<dbReference type="AlphaFoldDB" id="A0A6G7CL24"/>
<name>A0A6G7CL24_9VIBR</name>
<organism evidence="2 3">
    <name type="scientific">Vibrio ziniensis</name>
    <dbReference type="NCBI Taxonomy" id="2711221"/>
    <lineage>
        <taxon>Bacteria</taxon>
        <taxon>Pseudomonadati</taxon>
        <taxon>Pseudomonadota</taxon>
        <taxon>Gammaproteobacteria</taxon>
        <taxon>Vibrionales</taxon>
        <taxon>Vibrionaceae</taxon>
        <taxon>Vibrio</taxon>
    </lineage>
</organism>
<dbReference type="RefSeq" id="WP_165312378.1">
    <property type="nucleotide sequence ID" value="NZ_CP049331.1"/>
</dbReference>
<evidence type="ECO:0000313" key="3">
    <source>
        <dbReference type="Proteomes" id="UP000503003"/>
    </source>
</evidence>
<dbReference type="EMBL" id="CP049331">
    <property type="protein sequence ID" value="QIH42827.1"/>
    <property type="molecule type" value="Genomic_DNA"/>
</dbReference>
<gene>
    <name evidence="2" type="ORF">G5S32_12940</name>
</gene>
<keyword evidence="1" id="KW-0472">Membrane</keyword>
<keyword evidence="3" id="KW-1185">Reference proteome</keyword>
<reference evidence="2 3" key="1">
    <citation type="submission" date="2020-02" db="EMBL/GenBank/DDBJ databases">
        <title>A complete genome of a marine bacterium Vibrio sp. ZWAL4003 isolated from the mangrove sediment with the ability to degrade polysaccharides.</title>
        <authorList>
            <person name="Wu J."/>
            <person name="Qu W."/>
            <person name="Zeng R."/>
        </authorList>
    </citation>
    <scope>NUCLEOTIDE SEQUENCE [LARGE SCALE GENOMIC DNA]</scope>
    <source>
        <strain evidence="2 3">ZWAL4003</strain>
    </source>
</reference>
<accession>A0A6G7CL24</accession>
<keyword evidence="1" id="KW-1133">Transmembrane helix</keyword>
<evidence type="ECO:0000256" key="1">
    <source>
        <dbReference type="SAM" id="Phobius"/>
    </source>
</evidence>
<protein>
    <submittedName>
        <fullName evidence="2">MSHA biogenesis protein MshP</fullName>
    </submittedName>
</protein>
<evidence type="ECO:0000313" key="2">
    <source>
        <dbReference type="EMBL" id="QIH42827.1"/>
    </source>
</evidence>